<dbReference type="GO" id="GO:0008803">
    <property type="term" value="F:bis(5'-nucleosyl)-tetraphosphatase (symmetrical) activity"/>
    <property type="evidence" value="ECO:0007669"/>
    <property type="project" value="TreeGrafter"/>
</dbReference>
<name>A0A1G7Q7L8_9RHOB</name>
<dbReference type="AlphaFoldDB" id="A0A1G7Q7L8"/>
<protein>
    <submittedName>
        <fullName evidence="2">Serine/threonine protein phosphatase 1</fullName>
    </submittedName>
</protein>
<gene>
    <name evidence="2" type="ORF">SAMN04488117_10938</name>
</gene>
<accession>A0A1G7Q7L8</accession>
<dbReference type="InterPro" id="IPR004843">
    <property type="entry name" value="Calcineurin-like_PHP"/>
</dbReference>
<evidence type="ECO:0000313" key="2">
    <source>
        <dbReference type="EMBL" id="SDF94465.1"/>
    </source>
</evidence>
<dbReference type="CDD" id="cd00144">
    <property type="entry name" value="MPP_PPP_family"/>
    <property type="match status" value="1"/>
</dbReference>
<evidence type="ECO:0000259" key="1">
    <source>
        <dbReference type="Pfam" id="PF00149"/>
    </source>
</evidence>
<evidence type="ECO:0000313" key="3">
    <source>
        <dbReference type="Proteomes" id="UP000182284"/>
    </source>
</evidence>
<dbReference type="OrthoDB" id="9807890at2"/>
<dbReference type="Gene3D" id="3.60.21.10">
    <property type="match status" value="1"/>
</dbReference>
<reference evidence="2 3" key="1">
    <citation type="submission" date="2016-10" db="EMBL/GenBank/DDBJ databases">
        <authorList>
            <person name="de Groot N.N."/>
        </authorList>
    </citation>
    <scope>NUCLEOTIDE SEQUENCE [LARGE SCALE GENOMIC DNA]</scope>
    <source>
        <strain evidence="2 3">DSM 27375</strain>
    </source>
</reference>
<dbReference type="PANTHER" id="PTHR42850:SF4">
    <property type="entry name" value="ZINC-DEPENDENT ENDOPOLYPHOSPHATASE"/>
    <property type="match status" value="1"/>
</dbReference>
<dbReference type="GO" id="GO:0110154">
    <property type="term" value="P:RNA decapping"/>
    <property type="evidence" value="ECO:0007669"/>
    <property type="project" value="TreeGrafter"/>
</dbReference>
<dbReference type="GO" id="GO:0016791">
    <property type="term" value="F:phosphatase activity"/>
    <property type="evidence" value="ECO:0007669"/>
    <property type="project" value="TreeGrafter"/>
</dbReference>
<sequence>MFKRLFPRRRSVDAPPVHRFDGLPPRPEESLVVVGDIHGQLKCLDAMIDMLMEKAPSARWVFVGDFVDRGEQSAEVLERLRGLEAARPNTVFIMGNHEEMMLSFLQDPESTGNRWMRHGGLQTMASYGAFRLSEHNAPEALRQARDQLLELLPEGLEAWLNERPGLFQSGNVAVVHAGADPAKPITDQKTQSLRWGHVRFGQVPRQDGLWVVHGHTIVDMPKESNGVISIDTGAYATGRLTAVHITESTTEFLQTRG</sequence>
<dbReference type="InterPro" id="IPR029052">
    <property type="entry name" value="Metallo-depent_PP-like"/>
</dbReference>
<feature type="domain" description="Calcineurin-like phosphoesterase" evidence="1">
    <location>
        <begin position="31"/>
        <end position="187"/>
    </location>
</feature>
<dbReference type="PANTHER" id="PTHR42850">
    <property type="entry name" value="METALLOPHOSPHOESTERASE"/>
    <property type="match status" value="1"/>
</dbReference>
<dbReference type="Pfam" id="PF00149">
    <property type="entry name" value="Metallophos"/>
    <property type="match status" value="1"/>
</dbReference>
<dbReference type="PRINTS" id="PR00114">
    <property type="entry name" value="STPHPHTASE"/>
</dbReference>
<proteinExistence type="predicted"/>
<dbReference type="Proteomes" id="UP000182284">
    <property type="component" value="Unassembled WGS sequence"/>
</dbReference>
<dbReference type="InterPro" id="IPR050126">
    <property type="entry name" value="Ap4A_hydrolase"/>
</dbReference>
<dbReference type="EMBL" id="FNBL01000009">
    <property type="protein sequence ID" value="SDF94465.1"/>
    <property type="molecule type" value="Genomic_DNA"/>
</dbReference>
<dbReference type="InterPro" id="IPR006186">
    <property type="entry name" value="Ser/Thr-sp_prot-phosphatase"/>
</dbReference>
<dbReference type="SUPFAM" id="SSF56300">
    <property type="entry name" value="Metallo-dependent phosphatases"/>
    <property type="match status" value="1"/>
</dbReference>
<dbReference type="GO" id="GO:0005737">
    <property type="term" value="C:cytoplasm"/>
    <property type="evidence" value="ECO:0007669"/>
    <property type="project" value="TreeGrafter"/>
</dbReference>
<organism evidence="2 3">
    <name type="scientific">Celeribacter baekdonensis</name>
    <dbReference type="NCBI Taxonomy" id="875171"/>
    <lineage>
        <taxon>Bacteria</taxon>
        <taxon>Pseudomonadati</taxon>
        <taxon>Pseudomonadota</taxon>
        <taxon>Alphaproteobacteria</taxon>
        <taxon>Rhodobacterales</taxon>
        <taxon>Roseobacteraceae</taxon>
        <taxon>Celeribacter</taxon>
    </lineage>
</organism>
<dbReference type="RefSeq" id="WP_074646077.1">
    <property type="nucleotide sequence ID" value="NZ_FNBL01000009.1"/>
</dbReference>